<comment type="caution">
    <text evidence="1">The sequence shown here is derived from an EMBL/GenBank/DDBJ whole genome shotgun (WGS) entry which is preliminary data.</text>
</comment>
<proteinExistence type="predicted"/>
<name>A0ACC1BQ88_9ROSI</name>
<dbReference type="Proteomes" id="UP001164250">
    <property type="component" value="Chromosome 3"/>
</dbReference>
<organism evidence="1 2">
    <name type="scientific">Pistacia atlantica</name>
    <dbReference type="NCBI Taxonomy" id="434234"/>
    <lineage>
        <taxon>Eukaryota</taxon>
        <taxon>Viridiplantae</taxon>
        <taxon>Streptophyta</taxon>
        <taxon>Embryophyta</taxon>
        <taxon>Tracheophyta</taxon>
        <taxon>Spermatophyta</taxon>
        <taxon>Magnoliopsida</taxon>
        <taxon>eudicotyledons</taxon>
        <taxon>Gunneridae</taxon>
        <taxon>Pentapetalae</taxon>
        <taxon>rosids</taxon>
        <taxon>malvids</taxon>
        <taxon>Sapindales</taxon>
        <taxon>Anacardiaceae</taxon>
        <taxon>Pistacia</taxon>
    </lineage>
</organism>
<protein>
    <submittedName>
        <fullName evidence="1">Uncharacterized protein</fullName>
    </submittedName>
</protein>
<reference evidence="2" key="1">
    <citation type="journal article" date="2023" name="G3 (Bethesda)">
        <title>Genome assembly and association tests identify interacting loci associated with vigor, precocity, and sex in interspecific pistachio rootstocks.</title>
        <authorList>
            <person name="Palmer W."/>
            <person name="Jacygrad E."/>
            <person name="Sagayaradj S."/>
            <person name="Cavanaugh K."/>
            <person name="Han R."/>
            <person name="Bertier L."/>
            <person name="Beede B."/>
            <person name="Kafkas S."/>
            <person name="Golino D."/>
            <person name="Preece J."/>
            <person name="Michelmore R."/>
        </authorList>
    </citation>
    <scope>NUCLEOTIDE SEQUENCE [LARGE SCALE GENOMIC DNA]</scope>
</reference>
<keyword evidence="2" id="KW-1185">Reference proteome</keyword>
<dbReference type="EMBL" id="CM047899">
    <property type="protein sequence ID" value="KAJ0101252.1"/>
    <property type="molecule type" value="Genomic_DNA"/>
</dbReference>
<sequence length="84" mass="9654">MHLWPTVRIRESFKISYLRMDSEKKRRSQDQPLLLDNNQTNAQVSETPRLKNSPSGFASICKEILMVASCCFCCFCCGGNFIFI</sequence>
<evidence type="ECO:0000313" key="1">
    <source>
        <dbReference type="EMBL" id="KAJ0101252.1"/>
    </source>
</evidence>
<gene>
    <name evidence="1" type="ORF">Patl1_06100</name>
</gene>
<accession>A0ACC1BQ88</accession>
<evidence type="ECO:0000313" key="2">
    <source>
        <dbReference type="Proteomes" id="UP001164250"/>
    </source>
</evidence>